<evidence type="ECO:0000313" key="4">
    <source>
        <dbReference type="Proteomes" id="UP001242368"/>
    </source>
</evidence>
<reference evidence="4" key="1">
    <citation type="journal article" date="2019" name="Int. J. Syst. Evol. Microbiol.">
        <title>The Global Catalogue of Microorganisms (GCM) 10K type strain sequencing project: providing services to taxonomists for standard genome sequencing and annotation.</title>
        <authorList>
            <consortium name="The Broad Institute Genomics Platform"/>
            <consortium name="The Broad Institute Genome Sequencing Center for Infectious Disease"/>
            <person name="Wu L."/>
            <person name="Ma J."/>
        </authorList>
    </citation>
    <scope>NUCLEOTIDE SEQUENCE [LARGE SCALE GENOMIC DNA]</scope>
    <source>
        <strain evidence="4">CECT 7184</strain>
    </source>
</reference>
<evidence type="ECO:0000256" key="1">
    <source>
        <dbReference type="ARBA" id="ARBA00022801"/>
    </source>
</evidence>
<dbReference type="InterPro" id="IPR029058">
    <property type="entry name" value="AB_hydrolase_fold"/>
</dbReference>
<name>A0ABT8CRU9_9FLAO</name>
<dbReference type="Pfam" id="PF07859">
    <property type="entry name" value="Abhydrolase_3"/>
    <property type="match status" value="1"/>
</dbReference>
<protein>
    <submittedName>
        <fullName evidence="3">Alpha/beta hydrolase</fullName>
    </submittedName>
</protein>
<dbReference type="PROSITE" id="PS51257">
    <property type="entry name" value="PROKAR_LIPOPROTEIN"/>
    <property type="match status" value="1"/>
</dbReference>
<proteinExistence type="predicted"/>
<comment type="caution">
    <text evidence="3">The sequence shown here is derived from an EMBL/GenBank/DDBJ whole genome shotgun (WGS) entry which is preliminary data.</text>
</comment>
<sequence>MKKYIGIIMMAGLISCKTLHNNSNMNTNQYSPEIVKVIENLQQIHVFDGKDALDISRKGYETMALQLGGKKEMIRMIEEYSILQNDHQIPVRIYRPNGIENEKSPAILYIHGGWFISGSFETHDALVRQLANATDAVIVFVDYRLAPEHPFPAGFDDVQSAGEWIIRHADALHLDKNKIGIIGDSAGAALAASVSTQLGPQLKFQVLIYPAATNTFNTQSWKDYENGPIINKEEGIRAWKWYLNSSVSDQKNPLAIPLLIKDFKNTPSTFILLSEHDPLRDEGQQLAENMKASGVKVTVSVYKDMVHGFMHMGAIVKETKEAIEEISVFTKENLN</sequence>
<keyword evidence="1 3" id="KW-0378">Hydrolase</keyword>
<gene>
    <name evidence="3" type="ORF">QW060_08830</name>
</gene>
<dbReference type="PANTHER" id="PTHR48081">
    <property type="entry name" value="AB HYDROLASE SUPERFAMILY PROTEIN C4A8.06C"/>
    <property type="match status" value="1"/>
</dbReference>
<dbReference type="InterPro" id="IPR013094">
    <property type="entry name" value="AB_hydrolase_3"/>
</dbReference>
<dbReference type="RefSeq" id="WP_290363261.1">
    <property type="nucleotide sequence ID" value="NZ_JAUFQU010000001.1"/>
</dbReference>
<evidence type="ECO:0000313" key="3">
    <source>
        <dbReference type="EMBL" id="MDN3707238.1"/>
    </source>
</evidence>
<dbReference type="InterPro" id="IPR050300">
    <property type="entry name" value="GDXG_lipolytic_enzyme"/>
</dbReference>
<dbReference type="Gene3D" id="3.40.50.1820">
    <property type="entry name" value="alpha/beta hydrolase"/>
    <property type="match status" value="1"/>
</dbReference>
<dbReference type="GO" id="GO:0016787">
    <property type="term" value="F:hydrolase activity"/>
    <property type="evidence" value="ECO:0007669"/>
    <property type="project" value="UniProtKB-KW"/>
</dbReference>
<dbReference type="Proteomes" id="UP001242368">
    <property type="component" value="Unassembled WGS sequence"/>
</dbReference>
<dbReference type="EMBL" id="JAUFQU010000001">
    <property type="protein sequence ID" value="MDN3707238.1"/>
    <property type="molecule type" value="Genomic_DNA"/>
</dbReference>
<accession>A0ABT8CRU9</accession>
<keyword evidence="4" id="KW-1185">Reference proteome</keyword>
<evidence type="ECO:0000259" key="2">
    <source>
        <dbReference type="Pfam" id="PF07859"/>
    </source>
</evidence>
<feature type="domain" description="Alpha/beta hydrolase fold-3" evidence="2">
    <location>
        <begin position="107"/>
        <end position="310"/>
    </location>
</feature>
<dbReference type="SUPFAM" id="SSF53474">
    <property type="entry name" value="alpha/beta-Hydrolases"/>
    <property type="match status" value="1"/>
</dbReference>
<organism evidence="3 4">
    <name type="scientific">Paenimyroides ceti</name>
    <dbReference type="NCBI Taxonomy" id="395087"/>
    <lineage>
        <taxon>Bacteria</taxon>
        <taxon>Pseudomonadati</taxon>
        <taxon>Bacteroidota</taxon>
        <taxon>Flavobacteriia</taxon>
        <taxon>Flavobacteriales</taxon>
        <taxon>Flavobacteriaceae</taxon>
        <taxon>Paenimyroides</taxon>
    </lineage>
</organism>
<dbReference type="PANTHER" id="PTHR48081:SF8">
    <property type="entry name" value="ALPHA_BETA HYDROLASE FOLD-3 DOMAIN-CONTAINING PROTEIN-RELATED"/>
    <property type="match status" value="1"/>
</dbReference>